<dbReference type="Proteomes" id="UP000199533">
    <property type="component" value="Unassembled WGS sequence"/>
</dbReference>
<keyword evidence="2" id="KW-1185">Reference proteome</keyword>
<evidence type="ECO:0000313" key="1">
    <source>
        <dbReference type="EMBL" id="SFL02980.1"/>
    </source>
</evidence>
<name>A0A1I4EDD0_9PROT</name>
<dbReference type="RefSeq" id="WP_090701549.1">
    <property type="nucleotide sequence ID" value="NZ_FOSP01000027.1"/>
</dbReference>
<protein>
    <submittedName>
        <fullName evidence="1">Uncharacterized protein</fullName>
    </submittedName>
</protein>
<organism evidence="1 2">
    <name type="scientific">Nitrosomonas aestuarii</name>
    <dbReference type="NCBI Taxonomy" id="52441"/>
    <lineage>
        <taxon>Bacteria</taxon>
        <taxon>Pseudomonadati</taxon>
        <taxon>Pseudomonadota</taxon>
        <taxon>Betaproteobacteria</taxon>
        <taxon>Nitrosomonadales</taxon>
        <taxon>Nitrosomonadaceae</taxon>
        <taxon>Nitrosomonas</taxon>
    </lineage>
</organism>
<reference evidence="2" key="1">
    <citation type="submission" date="2016-10" db="EMBL/GenBank/DDBJ databases">
        <authorList>
            <person name="Varghese N."/>
            <person name="Submissions S."/>
        </authorList>
    </citation>
    <scope>NUCLEOTIDE SEQUENCE [LARGE SCALE GENOMIC DNA]</scope>
    <source>
        <strain evidence="2">Nm69</strain>
    </source>
</reference>
<dbReference type="EMBL" id="FOSP01000027">
    <property type="protein sequence ID" value="SFL02980.1"/>
    <property type="molecule type" value="Genomic_DNA"/>
</dbReference>
<gene>
    <name evidence="1" type="ORF">SAMN05216302_102714</name>
</gene>
<sequence>MNKLITVVFVALGVMFGPISYSKADPVTLEWDGMGCSENVIFDFDLQHLPDQNTYTLDGKAVAKSNGFTYPARGSTVFNPVTSNFQVSILYTSATGETFALGASLNTSTLSGDGTMQRIAHGTVGKDCKGFLSVMFN</sequence>
<evidence type="ECO:0000313" key="2">
    <source>
        <dbReference type="Proteomes" id="UP000199533"/>
    </source>
</evidence>
<accession>A0A1I4EDD0</accession>
<dbReference type="AlphaFoldDB" id="A0A1I4EDD0"/>
<proteinExistence type="predicted"/>